<gene>
    <name evidence="5" type="primary">Aste57867_13405</name>
    <name evidence="4" type="ORF">As57867_013355</name>
    <name evidence="5" type="ORF">ASTE57867_13405</name>
</gene>
<evidence type="ECO:0000313" key="5">
    <source>
        <dbReference type="EMBL" id="VFT90244.1"/>
    </source>
</evidence>
<protein>
    <submittedName>
        <fullName evidence="5">Aste57867_13405 protein</fullName>
    </submittedName>
</protein>
<feature type="region of interest" description="Disordered" evidence="1">
    <location>
        <begin position="1"/>
        <end position="31"/>
    </location>
</feature>
<dbReference type="EMBL" id="VJMH01005449">
    <property type="protein sequence ID" value="KAF0695808.1"/>
    <property type="molecule type" value="Genomic_DNA"/>
</dbReference>
<dbReference type="GO" id="GO:0005524">
    <property type="term" value="F:ATP binding"/>
    <property type="evidence" value="ECO:0007669"/>
    <property type="project" value="InterPro"/>
</dbReference>
<dbReference type="SUPFAM" id="SSF56112">
    <property type="entry name" value="Protein kinase-like (PK-like)"/>
    <property type="match status" value="1"/>
</dbReference>
<dbReference type="InterPro" id="IPR011009">
    <property type="entry name" value="Kinase-like_dom_sf"/>
</dbReference>
<proteinExistence type="predicted"/>
<dbReference type="InterPro" id="IPR051681">
    <property type="entry name" value="Ser/Thr_Kinases-Pseudokinases"/>
</dbReference>
<dbReference type="InterPro" id="IPR001245">
    <property type="entry name" value="Ser-Thr/Tyr_kinase_cat_dom"/>
</dbReference>
<sequence length="409" mass="43456">MSVNTSNAPPPPSIGFPATTTAVPTSPSSSGPVNAHDNTLVVIVAVAAVGALLGLFLLMACCRLRIASRVNVQDIDLDTAAAIAVVAPPPSIDCTSTDNTTTNSDVAMSPTTKSIDVALRRFHVAAHRIRNKKPVAQGTHCVVACATYDGTMDVALKTPLASRLKRADAASTMATFAQEILLCARLQHKYIVGFVGVLYRSPRDVTLVTEYMAQGNLASLLGCADSARFKWLSAKKAPVTKLAWAIGVVDALAYMHELGVTHRGLRAKNVLLTSAFGVKLGDMGLTRDTEVALSLTNTHSRTAGNIAPELLQQAATYSTAADMYAFGAFLCELDTCKPPFSSLESGRGGLDNTQIALLVGQGKMQPKFSYSCPDPILEIATRCMDFRPSERPSAIHVLQDLEHIRSAMT</sequence>
<dbReference type="Proteomes" id="UP000332933">
    <property type="component" value="Unassembled WGS sequence"/>
</dbReference>
<dbReference type="OrthoDB" id="26722at2759"/>
<feature type="domain" description="Protein kinase" evidence="3">
    <location>
        <begin position="129"/>
        <end position="406"/>
    </location>
</feature>
<feature type="transmembrane region" description="Helical" evidence="2">
    <location>
        <begin position="40"/>
        <end position="61"/>
    </location>
</feature>
<dbReference type="Gene3D" id="1.10.510.10">
    <property type="entry name" value="Transferase(Phosphotransferase) domain 1"/>
    <property type="match status" value="1"/>
</dbReference>
<dbReference type="PROSITE" id="PS50011">
    <property type="entry name" value="PROTEIN_KINASE_DOM"/>
    <property type="match status" value="1"/>
</dbReference>
<keyword evidence="2" id="KW-0812">Transmembrane</keyword>
<evidence type="ECO:0000256" key="2">
    <source>
        <dbReference type="SAM" id="Phobius"/>
    </source>
</evidence>
<evidence type="ECO:0000313" key="4">
    <source>
        <dbReference type="EMBL" id="KAF0695808.1"/>
    </source>
</evidence>
<keyword evidence="2" id="KW-0472">Membrane</keyword>
<dbReference type="InterPro" id="IPR000719">
    <property type="entry name" value="Prot_kinase_dom"/>
</dbReference>
<dbReference type="PIRSF" id="PIRSF000654">
    <property type="entry name" value="Integrin-linked_kinase"/>
    <property type="match status" value="1"/>
</dbReference>
<reference evidence="5 6" key="1">
    <citation type="submission" date="2019-03" db="EMBL/GenBank/DDBJ databases">
        <authorList>
            <person name="Gaulin E."/>
            <person name="Dumas B."/>
        </authorList>
    </citation>
    <scope>NUCLEOTIDE SEQUENCE [LARGE SCALE GENOMIC DNA]</scope>
    <source>
        <strain evidence="5">CBS 568.67</strain>
    </source>
</reference>
<feature type="compositionally biased region" description="Low complexity" evidence="1">
    <location>
        <begin position="17"/>
        <end position="31"/>
    </location>
</feature>
<dbReference type="Pfam" id="PF07714">
    <property type="entry name" value="PK_Tyr_Ser-Thr"/>
    <property type="match status" value="1"/>
</dbReference>
<reference evidence="4" key="2">
    <citation type="submission" date="2019-06" db="EMBL/GenBank/DDBJ databases">
        <title>Genomics analysis of Aphanomyces spp. identifies a new class of oomycete effector associated with host adaptation.</title>
        <authorList>
            <person name="Gaulin E."/>
        </authorList>
    </citation>
    <scope>NUCLEOTIDE SEQUENCE</scope>
    <source>
        <strain evidence="4">CBS 578.67</strain>
    </source>
</reference>
<organism evidence="5 6">
    <name type="scientific">Aphanomyces stellatus</name>
    <dbReference type="NCBI Taxonomy" id="120398"/>
    <lineage>
        <taxon>Eukaryota</taxon>
        <taxon>Sar</taxon>
        <taxon>Stramenopiles</taxon>
        <taxon>Oomycota</taxon>
        <taxon>Saprolegniomycetes</taxon>
        <taxon>Saprolegniales</taxon>
        <taxon>Verrucalvaceae</taxon>
        <taxon>Aphanomyces</taxon>
    </lineage>
</organism>
<accession>A0A485KYJ7</accession>
<evidence type="ECO:0000313" key="6">
    <source>
        <dbReference type="Proteomes" id="UP000332933"/>
    </source>
</evidence>
<dbReference type="EMBL" id="CAADRA010005470">
    <property type="protein sequence ID" value="VFT90244.1"/>
    <property type="molecule type" value="Genomic_DNA"/>
</dbReference>
<dbReference type="PRINTS" id="PR00109">
    <property type="entry name" value="TYRKINASE"/>
</dbReference>
<evidence type="ECO:0000256" key="1">
    <source>
        <dbReference type="SAM" id="MobiDB-lite"/>
    </source>
</evidence>
<keyword evidence="6" id="KW-1185">Reference proteome</keyword>
<dbReference type="AlphaFoldDB" id="A0A485KYJ7"/>
<keyword evidence="2" id="KW-1133">Transmembrane helix</keyword>
<dbReference type="PANTHER" id="PTHR44329">
    <property type="entry name" value="SERINE/THREONINE-PROTEIN KINASE TNNI3K-RELATED"/>
    <property type="match status" value="1"/>
</dbReference>
<evidence type="ECO:0000259" key="3">
    <source>
        <dbReference type="PROSITE" id="PS50011"/>
    </source>
</evidence>
<dbReference type="PANTHER" id="PTHR44329:SF214">
    <property type="entry name" value="PROTEIN KINASE DOMAIN-CONTAINING PROTEIN"/>
    <property type="match status" value="1"/>
</dbReference>
<name>A0A485KYJ7_9STRA</name>
<dbReference type="GO" id="GO:0004674">
    <property type="term" value="F:protein serine/threonine kinase activity"/>
    <property type="evidence" value="ECO:0007669"/>
    <property type="project" value="TreeGrafter"/>
</dbReference>